<dbReference type="GO" id="GO:0031119">
    <property type="term" value="P:tRNA pseudouridine synthesis"/>
    <property type="evidence" value="ECO:0007669"/>
    <property type="project" value="InterPro"/>
</dbReference>
<dbReference type="PANTHER" id="PTHR11142">
    <property type="entry name" value="PSEUDOURIDYLATE SYNTHASE"/>
    <property type="match status" value="1"/>
</dbReference>
<dbReference type="GO" id="GO:0160147">
    <property type="term" value="F:tRNA pseudouridine(38-40) synthase activity"/>
    <property type="evidence" value="ECO:0007669"/>
    <property type="project" value="UniProtKB-EC"/>
</dbReference>
<dbReference type="FunFam" id="3.30.70.580:FF:000002">
    <property type="entry name" value="tRNA pseudouridine synthase"/>
    <property type="match status" value="1"/>
</dbReference>
<accession>A0A9P0BDM9</accession>
<comment type="function">
    <text evidence="10">Pseudouridylate synthase that catalyzes pseudouridylation of tRNAs and mRNAs. Acts on positions 27/28 in the anticodon stem and also positions 34 and 36 in the anticodon of an intron containing tRNA. Also catalyzes pseudouridylation of mRNAs: mediates pseudouridylation of mRNAs with the consensus sequence 5'-UGUAG-3'. Acts as a regulator of pre-mRNA splicing by mediating pseudouridylation of pre-mRNAs at locations associated with alternatively spliced regions. Pseudouridylation of pre-mRNAs near splice sites directly regulates mRNA splicing and mRNA 3'-end processing. Involved in regulation of nuclear receptor activity through pseudouridylation of SRA1 mRNA.</text>
</comment>
<dbReference type="AlphaFoldDB" id="A0A9P0BDM9"/>
<name>A0A9P0BDM9_BRAAE</name>
<evidence type="ECO:0000256" key="11">
    <source>
        <dbReference type="ARBA" id="ARBA00064589"/>
    </source>
</evidence>
<keyword evidence="4" id="KW-0507">mRNA processing</keyword>
<feature type="compositionally biased region" description="Acidic residues" evidence="20">
    <location>
        <begin position="401"/>
        <end position="417"/>
    </location>
</feature>
<evidence type="ECO:0000256" key="18">
    <source>
        <dbReference type="PIRSR" id="PIRSR641708-1"/>
    </source>
</evidence>
<feature type="binding site" evidence="19">
    <location>
        <position position="202"/>
    </location>
    <ligand>
        <name>substrate</name>
    </ligand>
</feature>
<evidence type="ECO:0000313" key="22">
    <source>
        <dbReference type="EMBL" id="CAH0560802.1"/>
    </source>
</evidence>
<feature type="compositionally biased region" description="Basic and acidic residues" evidence="20">
    <location>
        <begin position="418"/>
        <end position="445"/>
    </location>
</feature>
<sequence>MIQKLLNIALYSARTYTSVKFDKSTIKTSIVFSKIMSNSDTNIKKPRYDGRSKKRQWEERRSDRDPKNPKQAKVDGDGEIEAYDRIRRRKFVLLLGYSGVDYYGMQRNPKMKTIEEELFNALLKCEFINKECYDQVQNMHFQRAARTDKGVSAARQICSMKLGENLDIEKVNKYLPEVIRIFASKRVTKGFNSKQQCDGRTYIYILPTVAFANSDKPIKQNEYRISEEKLAEINDLLKNFEGTKNFHNFTSKKKYNDPSASRFIRSFICEKPFVREGVEFVVLKVYGQSFMLHQIRKMVGLTLAIIRGVAPKETLLQAFKNEKVCVPRAPGLGLVLDQVHYERYNYRYGKDGMHETLTWDEVEDKVNDFKEKYIYPTIINTEINEESMVQWLEKLDQHTYDEDEEDDDEKDDNESDDEERKYGKEKKSDKNEVDNIDDKTLEKIN</sequence>
<dbReference type="InterPro" id="IPR020095">
    <property type="entry name" value="PsdUridine_synth_TruA_C"/>
</dbReference>
<evidence type="ECO:0000256" key="13">
    <source>
        <dbReference type="ARBA" id="ARBA00068582"/>
    </source>
</evidence>
<evidence type="ECO:0000259" key="21">
    <source>
        <dbReference type="Pfam" id="PF01416"/>
    </source>
</evidence>
<comment type="catalytic activity">
    <reaction evidence="8">
        <text>a uridine in tRNA = a pseudouridine in tRNA</text>
        <dbReference type="Rhea" id="RHEA:54572"/>
        <dbReference type="Rhea" id="RHEA-COMP:13339"/>
        <dbReference type="Rhea" id="RHEA-COMP:13934"/>
        <dbReference type="ChEBI" id="CHEBI:65314"/>
        <dbReference type="ChEBI" id="CHEBI:65315"/>
    </reaction>
</comment>
<dbReference type="GO" id="GO:0003723">
    <property type="term" value="F:RNA binding"/>
    <property type="evidence" value="ECO:0007669"/>
    <property type="project" value="InterPro"/>
</dbReference>
<feature type="active site" description="Nucleophile" evidence="18">
    <location>
        <position position="148"/>
    </location>
</feature>
<evidence type="ECO:0000256" key="14">
    <source>
        <dbReference type="ARBA" id="ARBA00075153"/>
    </source>
</evidence>
<dbReference type="Gene3D" id="3.30.70.580">
    <property type="entry name" value="Pseudouridine synthase I, catalytic domain, N-terminal subdomain"/>
    <property type="match status" value="1"/>
</dbReference>
<comment type="subunit">
    <text evidence="11">Monomer. Forms a complex with RARG and the SRA1 RNA in the nucleus.</text>
</comment>
<dbReference type="PANTHER" id="PTHR11142:SF4">
    <property type="entry name" value="PSEUDOURIDYLATE SYNTHASE 1 HOMOLOG"/>
    <property type="match status" value="1"/>
</dbReference>
<keyword evidence="5" id="KW-0819">tRNA processing</keyword>
<proteinExistence type="inferred from homology"/>
<dbReference type="Pfam" id="PF01416">
    <property type="entry name" value="PseudoU_synth_1"/>
    <property type="match status" value="1"/>
</dbReference>
<evidence type="ECO:0000256" key="15">
    <source>
        <dbReference type="ARBA" id="ARBA00079087"/>
    </source>
</evidence>
<evidence type="ECO:0000256" key="5">
    <source>
        <dbReference type="ARBA" id="ARBA00022694"/>
    </source>
</evidence>
<evidence type="ECO:0000256" key="12">
    <source>
        <dbReference type="ARBA" id="ARBA00066509"/>
    </source>
</evidence>
<dbReference type="InterPro" id="IPR041708">
    <property type="entry name" value="PUS1/PUS2-like"/>
</dbReference>
<dbReference type="InterPro" id="IPR020097">
    <property type="entry name" value="PsdUridine_synth_TruA_a/b_dom"/>
</dbReference>
<keyword evidence="7" id="KW-0539">Nucleus</keyword>
<evidence type="ECO:0000256" key="4">
    <source>
        <dbReference type="ARBA" id="ARBA00022664"/>
    </source>
</evidence>
<evidence type="ECO:0000256" key="17">
    <source>
        <dbReference type="ARBA" id="ARBA00081344"/>
    </source>
</evidence>
<dbReference type="Proteomes" id="UP001154078">
    <property type="component" value="Chromosome 7"/>
</dbReference>
<evidence type="ECO:0000256" key="7">
    <source>
        <dbReference type="ARBA" id="ARBA00023242"/>
    </source>
</evidence>
<dbReference type="SUPFAM" id="SSF55120">
    <property type="entry name" value="Pseudouridine synthase"/>
    <property type="match status" value="1"/>
</dbReference>
<evidence type="ECO:0000256" key="2">
    <source>
        <dbReference type="ARBA" id="ARBA00004123"/>
    </source>
</evidence>
<dbReference type="EC" id="5.4.99.12" evidence="12"/>
<dbReference type="GO" id="GO:0005634">
    <property type="term" value="C:nucleus"/>
    <property type="evidence" value="ECO:0007669"/>
    <property type="project" value="UniProtKB-SubCell"/>
</dbReference>
<dbReference type="FunFam" id="3.30.70.660:FF:000002">
    <property type="entry name" value="tRNA pseudouridine synthase"/>
    <property type="match status" value="1"/>
</dbReference>
<evidence type="ECO:0000256" key="16">
    <source>
        <dbReference type="ARBA" id="ARBA00080849"/>
    </source>
</evidence>
<evidence type="ECO:0000256" key="9">
    <source>
        <dbReference type="ARBA" id="ARBA00052184"/>
    </source>
</evidence>
<comment type="catalytic activity">
    <reaction evidence="9">
        <text>uridine(38/39/40) in tRNA = pseudouridine(38/39/40) in tRNA</text>
        <dbReference type="Rhea" id="RHEA:22376"/>
        <dbReference type="Rhea" id="RHEA-COMP:10085"/>
        <dbReference type="Rhea" id="RHEA-COMP:10087"/>
        <dbReference type="ChEBI" id="CHEBI:65314"/>
        <dbReference type="ChEBI" id="CHEBI:65315"/>
        <dbReference type="EC" id="5.4.99.12"/>
    </reaction>
</comment>
<protein>
    <recommendedName>
        <fullName evidence="13">Pseudouridylate synthase 1 homolog</fullName>
        <ecNumber evidence="12">5.4.99.12</ecNumber>
    </recommendedName>
    <alternativeName>
        <fullName evidence="14">tRNA pseudouridine synthase 1</fullName>
    </alternativeName>
    <alternativeName>
        <fullName evidence="17">tRNA pseudouridine(38-40) synthase</fullName>
    </alternativeName>
    <alternativeName>
        <fullName evidence="15">tRNA pseudouridylate synthase I</fullName>
    </alternativeName>
    <alternativeName>
        <fullName evidence="16">tRNA-uridine isomerase I</fullName>
    </alternativeName>
</protein>
<feature type="region of interest" description="Disordered" evidence="20">
    <location>
        <begin position="43"/>
        <end position="76"/>
    </location>
</feature>
<dbReference type="InterPro" id="IPR001406">
    <property type="entry name" value="PsdUridine_synth_TruA"/>
</dbReference>
<comment type="subcellular location">
    <subcellularLocation>
        <location evidence="2">Nucleus</location>
    </subcellularLocation>
</comment>
<evidence type="ECO:0000256" key="6">
    <source>
        <dbReference type="ARBA" id="ARBA00023235"/>
    </source>
</evidence>
<dbReference type="InterPro" id="IPR020103">
    <property type="entry name" value="PsdUridine_synth_cat_dom_sf"/>
</dbReference>
<reference evidence="22" key="1">
    <citation type="submission" date="2021-12" db="EMBL/GenBank/DDBJ databases">
        <authorList>
            <person name="King R."/>
        </authorList>
    </citation>
    <scope>NUCLEOTIDE SEQUENCE</scope>
</reference>
<evidence type="ECO:0000256" key="8">
    <source>
        <dbReference type="ARBA" id="ARBA00036943"/>
    </source>
</evidence>
<keyword evidence="23" id="KW-1185">Reference proteome</keyword>
<feature type="domain" description="Pseudouridine synthase I TruA alpha/beta" evidence="21">
    <location>
        <begin position="238"/>
        <end position="342"/>
    </location>
</feature>
<dbReference type="CDD" id="cd02568">
    <property type="entry name" value="PseudoU_synth_PUS1_PUS2"/>
    <property type="match status" value="1"/>
</dbReference>
<dbReference type="EMBL" id="OV121138">
    <property type="protein sequence ID" value="CAH0560802.1"/>
    <property type="molecule type" value="Genomic_DNA"/>
</dbReference>
<feature type="region of interest" description="Disordered" evidence="20">
    <location>
        <begin position="397"/>
        <end position="445"/>
    </location>
</feature>
<organism evidence="22 23">
    <name type="scientific">Brassicogethes aeneus</name>
    <name type="common">Rape pollen beetle</name>
    <name type="synonym">Meligethes aeneus</name>
    <dbReference type="NCBI Taxonomy" id="1431903"/>
    <lineage>
        <taxon>Eukaryota</taxon>
        <taxon>Metazoa</taxon>
        <taxon>Ecdysozoa</taxon>
        <taxon>Arthropoda</taxon>
        <taxon>Hexapoda</taxon>
        <taxon>Insecta</taxon>
        <taxon>Pterygota</taxon>
        <taxon>Neoptera</taxon>
        <taxon>Endopterygota</taxon>
        <taxon>Coleoptera</taxon>
        <taxon>Polyphaga</taxon>
        <taxon>Cucujiformia</taxon>
        <taxon>Nitidulidae</taxon>
        <taxon>Meligethinae</taxon>
        <taxon>Brassicogethes</taxon>
    </lineage>
</organism>
<comment type="similarity">
    <text evidence="3">Belongs to the tRNA pseudouridine synthase TruA family.</text>
</comment>
<dbReference type="GO" id="GO:0006397">
    <property type="term" value="P:mRNA processing"/>
    <property type="evidence" value="ECO:0007669"/>
    <property type="project" value="UniProtKB-KW"/>
</dbReference>
<evidence type="ECO:0000256" key="3">
    <source>
        <dbReference type="ARBA" id="ARBA00009375"/>
    </source>
</evidence>
<evidence type="ECO:0000256" key="20">
    <source>
        <dbReference type="SAM" id="MobiDB-lite"/>
    </source>
</evidence>
<keyword evidence="6" id="KW-0413">Isomerase</keyword>
<dbReference type="GO" id="GO:1990481">
    <property type="term" value="P:mRNA pseudouridine synthesis"/>
    <property type="evidence" value="ECO:0007669"/>
    <property type="project" value="TreeGrafter"/>
</dbReference>
<gene>
    <name evidence="22" type="ORF">MELIAE_LOCUS10494</name>
</gene>
<dbReference type="InterPro" id="IPR020094">
    <property type="entry name" value="TruA/RsuA/RluB/E/F_N"/>
</dbReference>
<dbReference type="NCBIfam" id="TIGR00071">
    <property type="entry name" value="hisT_truA"/>
    <property type="match status" value="1"/>
</dbReference>
<evidence type="ECO:0000256" key="10">
    <source>
        <dbReference type="ARBA" id="ARBA00053709"/>
    </source>
</evidence>
<comment type="catalytic activity">
    <reaction evidence="1">
        <text>a uridine in mRNA = a pseudouridine in mRNA</text>
        <dbReference type="Rhea" id="RHEA:56644"/>
        <dbReference type="Rhea" id="RHEA-COMP:14658"/>
        <dbReference type="Rhea" id="RHEA-COMP:14659"/>
        <dbReference type="ChEBI" id="CHEBI:65314"/>
        <dbReference type="ChEBI" id="CHEBI:65315"/>
    </reaction>
</comment>
<evidence type="ECO:0000256" key="19">
    <source>
        <dbReference type="PIRSR" id="PIRSR641708-2"/>
    </source>
</evidence>
<evidence type="ECO:0000313" key="23">
    <source>
        <dbReference type="Proteomes" id="UP001154078"/>
    </source>
</evidence>
<dbReference type="OrthoDB" id="10256309at2759"/>
<evidence type="ECO:0000256" key="1">
    <source>
        <dbReference type="ARBA" id="ARBA00001166"/>
    </source>
</evidence>
<dbReference type="Gene3D" id="3.30.70.660">
    <property type="entry name" value="Pseudouridine synthase I, catalytic domain, C-terminal subdomain"/>
    <property type="match status" value="1"/>
</dbReference>